<dbReference type="Gene3D" id="3.30.70.20">
    <property type="match status" value="1"/>
</dbReference>
<gene>
    <name evidence="5" type="ORF">AMURIS_00559</name>
</gene>
<keyword evidence="3" id="KW-0411">Iron-sulfur</keyword>
<dbReference type="GO" id="GO:0051536">
    <property type="term" value="F:iron-sulfur cluster binding"/>
    <property type="evidence" value="ECO:0007669"/>
    <property type="project" value="UniProtKB-KW"/>
</dbReference>
<dbReference type="SUPFAM" id="SSF52218">
    <property type="entry name" value="Flavoproteins"/>
    <property type="match status" value="1"/>
</dbReference>
<dbReference type="PROSITE" id="PS51379">
    <property type="entry name" value="4FE4S_FER_2"/>
    <property type="match status" value="2"/>
</dbReference>
<dbReference type="Gene3D" id="3.40.50.360">
    <property type="match status" value="1"/>
</dbReference>
<dbReference type="EMBL" id="OFSM01000002">
    <property type="protein sequence ID" value="SOY27854.1"/>
    <property type="molecule type" value="Genomic_DNA"/>
</dbReference>
<accession>A0A2K4ZBL5</accession>
<organism evidence="5 6">
    <name type="scientific">Acetatifactor muris</name>
    <dbReference type="NCBI Taxonomy" id="879566"/>
    <lineage>
        <taxon>Bacteria</taxon>
        <taxon>Bacillati</taxon>
        <taxon>Bacillota</taxon>
        <taxon>Clostridia</taxon>
        <taxon>Lachnospirales</taxon>
        <taxon>Lachnospiraceae</taxon>
        <taxon>Acetatifactor</taxon>
    </lineage>
</organism>
<proteinExistence type="predicted"/>
<dbReference type="InterPro" id="IPR029039">
    <property type="entry name" value="Flavoprotein-like_sf"/>
</dbReference>
<evidence type="ECO:0000256" key="1">
    <source>
        <dbReference type="ARBA" id="ARBA00022723"/>
    </source>
</evidence>
<keyword evidence="6" id="KW-1185">Reference proteome</keyword>
<dbReference type="NCBIfam" id="NF038196">
    <property type="entry name" value="ferrodoxin_EFR1"/>
    <property type="match status" value="1"/>
</dbReference>
<dbReference type="InterPro" id="IPR017896">
    <property type="entry name" value="4Fe4S_Fe-S-bd"/>
</dbReference>
<evidence type="ECO:0000313" key="5">
    <source>
        <dbReference type="EMBL" id="SOY27854.1"/>
    </source>
</evidence>
<feature type="domain" description="4Fe-4S ferredoxin-type" evidence="4">
    <location>
        <begin position="220"/>
        <end position="240"/>
    </location>
</feature>
<evidence type="ECO:0000313" key="6">
    <source>
        <dbReference type="Proteomes" id="UP000236311"/>
    </source>
</evidence>
<name>A0A2K4ZBL5_9FIRM</name>
<protein>
    <submittedName>
        <fullName evidence="5">Ferredoxin</fullName>
    </submittedName>
</protein>
<evidence type="ECO:0000259" key="4">
    <source>
        <dbReference type="PROSITE" id="PS51379"/>
    </source>
</evidence>
<dbReference type="Pfam" id="PF13187">
    <property type="entry name" value="Fer4_9"/>
    <property type="match status" value="1"/>
</dbReference>
<dbReference type="SUPFAM" id="SSF54862">
    <property type="entry name" value="4Fe-4S ferredoxins"/>
    <property type="match status" value="1"/>
</dbReference>
<dbReference type="Proteomes" id="UP000236311">
    <property type="component" value="Unassembled WGS sequence"/>
</dbReference>
<dbReference type="InterPro" id="IPR017900">
    <property type="entry name" value="4Fe4S_Fe_S_CS"/>
</dbReference>
<evidence type="ECO:0000256" key="3">
    <source>
        <dbReference type="ARBA" id="ARBA00023014"/>
    </source>
</evidence>
<dbReference type="PROSITE" id="PS00198">
    <property type="entry name" value="4FE4S_FER_1"/>
    <property type="match status" value="1"/>
</dbReference>
<feature type="domain" description="4Fe-4S ferredoxin-type" evidence="4">
    <location>
        <begin position="182"/>
        <end position="212"/>
    </location>
</feature>
<evidence type="ECO:0000256" key="2">
    <source>
        <dbReference type="ARBA" id="ARBA00023004"/>
    </source>
</evidence>
<dbReference type="InterPro" id="IPR047964">
    <property type="entry name" value="EFR1-like"/>
</dbReference>
<dbReference type="RefSeq" id="WP_172454931.1">
    <property type="nucleotide sequence ID" value="NZ_JANJZD010000002.1"/>
</dbReference>
<keyword evidence="2" id="KW-0408">Iron</keyword>
<sequence length="262" mass="29425">MTGIYLSGTGNTEHCIKKLFFLLDKTAPAVPMEQKDAIHLLSQHDFIVFAYPVQFSNVPVMVKDFIKSQPDLWKGKKILCVATMGLFSGDGAGCSARLLKKYGAKIVGGFHIRMPDSVCDVKLLKKTFQENREIIRKADRKIEKCAEEIRKGRYPKNGLHLYNRIAGLLCQRLWYYSKTKSYSDQLKISNACTGCGLCTRLCPADNLTLKNGKAAAGKHCTMCYRCISSCPARAITLLGHTVIEQCRYDKYIQNGKKNEPLK</sequence>
<reference evidence="5 6" key="1">
    <citation type="submission" date="2018-01" db="EMBL/GenBank/DDBJ databases">
        <authorList>
            <person name="Gaut B.S."/>
            <person name="Morton B.R."/>
            <person name="Clegg M.T."/>
            <person name="Duvall M.R."/>
        </authorList>
    </citation>
    <scope>NUCLEOTIDE SEQUENCE [LARGE SCALE GENOMIC DNA]</scope>
    <source>
        <strain evidence="5">GP69</strain>
    </source>
</reference>
<dbReference type="AlphaFoldDB" id="A0A2K4ZBL5"/>
<dbReference type="GO" id="GO:0046872">
    <property type="term" value="F:metal ion binding"/>
    <property type="evidence" value="ECO:0007669"/>
    <property type="project" value="UniProtKB-KW"/>
</dbReference>
<keyword evidence="1" id="KW-0479">Metal-binding</keyword>